<reference evidence="9 10" key="1">
    <citation type="submission" date="2023-05" db="EMBL/GenBank/DDBJ databases">
        <title>B98-5 Cell Line De Novo Hybrid Assembly: An Optical Mapping Approach.</title>
        <authorList>
            <person name="Kananen K."/>
            <person name="Auerbach J.A."/>
            <person name="Kautto E."/>
            <person name="Blachly J.S."/>
        </authorList>
    </citation>
    <scope>NUCLEOTIDE SEQUENCE [LARGE SCALE GENOMIC DNA]</scope>
    <source>
        <strain evidence="9">B95-8</strain>
        <tissue evidence="9">Cell line</tissue>
    </source>
</reference>
<sequence length="214" mass="23816">MKAYASKDLEEQLRSVSSVDELMTVLYPEYWKMYKCQLRKGDWQHSTEQANLNSRTEETIKFAAAHYNAEILKSIDNEWRKTQCMPREVCIDVGKEFGAATNTFFKPPCVSVYRCGGCCNSEGLQCMNTSTGYLSKTTRHVNLLCRSSVVEEAGCGTRLCASGSHGLLFETVCTPGLCTEVTGEVQSCALGWSKLIPKDKTLVVLVAFPSCFRS</sequence>
<keyword evidence="6" id="KW-0497">Mitogen</keyword>
<evidence type="ECO:0000313" key="10">
    <source>
        <dbReference type="Proteomes" id="UP001266305"/>
    </source>
</evidence>
<comment type="subcellular location">
    <subcellularLocation>
        <location evidence="1">Secreted</location>
    </subcellularLocation>
</comment>
<organism evidence="9 10">
    <name type="scientific">Saguinus oedipus</name>
    <name type="common">Cotton-top tamarin</name>
    <name type="synonym">Oedipomidas oedipus</name>
    <dbReference type="NCBI Taxonomy" id="9490"/>
    <lineage>
        <taxon>Eukaryota</taxon>
        <taxon>Metazoa</taxon>
        <taxon>Chordata</taxon>
        <taxon>Craniata</taxon>
        <taxon>Vertebrata</taxon>
        <taxon>Euteleostomi</taxon>
        <taxon>Mammalia</taxon>
        <taxon>Eutheria</taxon>
        <taxon>Euarchontoglires</taxon>
        <taxon>Primates</taxon>
        <taxon>Haplorrhini</taxon>
        <taxon>Platyrrhini</taxon>
        <taxon>Cebidae</taxon>
        <taxon>Callitrichinae</taxon>
        <taxon>Saguinus</taxon>
    </lineage>
</organism>
<evidence type="ECO:0000256" key="4">
    <source>
        <dbReference type="ARBA" id="ARBA00023030"/>
    </source>
</evidence>
<evidence type="ECO:0000256" key="7">
    <source>
        <dbReference type="RuleBase" id="RU003818"/>
    </source>
</evidence>
<keyword evidence="3" id="KW-0964">Secreted</keyword>
<comment type="caution">
    <text evidence="9">The sequence shown here is derived from an EMBL/GenBank/DDBJ whole genome shotgun (WGS) entry which is preliminary data.</text>
</comment>
<dbReference type="EMBL" id="JASSZA010000003">
    <property type="protein sequence ID" value="KAK2115019.1"/>
    <property type="molecule type" value="Genomic_DNA"/>
</dbReference>
<dbReference type="Pfam" id="PF00341">
    <property type="entry name" value="PDGF"/>
    <property type="match status" value="1"/>
</dbReference>
<feature type="domain" description="Platelet-derived growth factor (PDGF) family profile" evidence="8">
    <location>
        <begin position="70"/>
        <end position="148"/>
    </location>
</feature>
<protein>
    <recommendedName>
        <fullName evidence="8">Platelet-derived growth factor (PDGF) family profile domain-containing protein</fullName>
    </recommendedName>
</protein>
<evidence type="ECO:0000256" key="5">
    <source>
        <dbReference type="ARBA" id="ARBA00023157"/>
    </source>
</evidence>
<evidence type="ECO:0000256" key="6">
    <source>
        <dbReference type="ARBA" id="ARBA00023246"/>
    </source>
</evidence>
<dbReference type="SMART" id="SM00141">
    <property type="entry name" value="PDGF"/>
    <property type="match status" value="1"/>
</dbReference>
<name>A0ABQ9W052_SAGOE</name>
<dbReference type="InterPro" id="IPR023581">
    <property type="entry name" value="PD_growth_factor_CS"/>
</dbReference>
<evidence type="ECO:0000259" key="8">
    <source>
        <dbReference type="PROSITE" id="PS50278"/>
    </source>
</evidence>
<dbReference type="PANTHER" id="PTHR12025:SF3">
    <property type="entry name" value="VASCULAR ENDOTHELIAL GROWTH FACTOR C"/>
    <property type="match status" value="1"/>
</dbReference>
<accession>A0ABQ9W052</accession>
<dbReference type="SUPFAM" id="SSF57501">
    <property type="entry name" value="Cystine-knot cytokines"/>
    <property type="match status" value="1"/>
</dbReference>
<evidence type="ECO:0000256" key="1">
    <source>
        <dbReference type="ARBA" id="ARBA00004613"/>
    </source>
</evidence>
<dbReference type="InterPro" id="IPR000072">
    <property type="entry name" value="PDGF/VEGF_dom"/>
</dbReference>
<gene>
    <name evidence="9" type="ORF">P7K49_005644</name>
</gene>
<dbReference type="PANTHER" id="PTHR12025">
    <property type="entry name" value="VASCULAR ENDOTHELIAL GROWTH FACTOR"/>
    <property type="match status" value="1"/>
</dbReference>
<proteinExistence type="inferred from homology"/>
<dbReference type="Gene3D" id="2.10.90.10">
    <property type="entry name" value="Cystine-knot cytokines"/>
    <property type="match status" value="1"/>
</dbReference>
<keyword evidence="4 7" id="KW-0339">Growth factor</keyword>
<evidence type="ECO:0000256" key="3">
    <source>
        <dbReference type="ARBA" id="ARBA00022525"/>
    </source>
</evidence>
<comment type="similarity">
    <text evidence="2 7">Belongs to the PDGF/VEGF growth factor family.</text>
</comment>
<evidence type="ECO:0000256" key="2">
    <source>
        <dbReference type="ARBA" id="ARBA00006686"/>
    </source>
</evidence>
<dbReference type="InterPro" id="IPR050507">
    <property type="entry name" value="PDGF/VEGF_growth_factor"/>
</dbReference>
<keyword evidence="10" id="KW-1185">Reference proteome</keyword>
<dbReference type="PROSITE" id="PS50278">
    <property type="entry name" value="PDGF_2"/>
    <property type="match status" value="1"/>
</dbReference>
<keyword evidence="5" id="KW-1015">Disulfide bond</keyword>
<dbReference type="PROSITE" id="PS00249">
    <property type="entry name" value="PDGF_1"/>
    <property type="match status" value="1"/>
</dbReference>
<dbReference type="InterPro" id="IPR029034">
    <property type="entry name" value="Cystine-knot_cytokine"/>
</dbReference>
<evidence type="ECO:0000313" key="9">
    <source>
        <dbReference type="EMBL" id="KAK2115019.1"/>
    </source>
</evidence>
<dbReference type="Proteomes" id="UP001266305">
    <property type="component" value="Unassembled WGS sequence"/>
</dbReference>